<reference evidence="2" key="1">
    <citation type="submission" date="2020-10" db="EMBL/GenBank/DDBJ databases">
        <authorList>
            <person name="Gilroy R."/>
        </authorList>
    </citation>
    <scope>NUCLEOTIDE SEQUENCE</scope>
    <source>
        <strain evidence="2">13766</strain>
    </source>
</reference>
<sequence length="189" mass="22264">MYFEQENPFAGMPNLRTQRLLLRKLNMHDAQDVFDYSSDPQVARHVLWDAHRSVAESKSYIRYMMRKYRLGEPSSWGIEYLEENRIVGTIGFMWYNEENRSAEVGYSLSRPYWNRGLMTEALSAVVRYGFERLGLNRIEAQHEVDNPASGAVMRKVGMRHEGTLRSRLYNKGRYVDVELYAILRKDRKA</sequence>
<dbReference type="PANTHER" id="PTHR43792">
    <property type="entry name" value="GNAT FAMILY, PUTATIVE (AFU_ORTHOLOGUE AFUA_3G00765)-RELATED-RELATED"/>
    <property type="match status" value="1"/>
</dbReference>
<dbReference type="InterPro" id="IPR051531">
    <property type="entry name" value="N-acetyltransferase"/>
</dbReference>
<dbReference type="EMBL" id="DVJN01000194">
    <property type="protein sequence ID" value="HIS93352.1"/>
    <property type="molecule type" value="Genomic_DNA"/>
</dbReference>
<dbReference type="InterPro" id="IPR016181">
    <property type="entry name" value="Acyl_CoA_acyltransferase"/>
</dbReference>
<dbReference type="PANTHER" id="PTHR43792:SF9">
    <property type="entry name" value="RIBOSOMAL-PROTEIN-ALANINE ACETYLTRANSFERASE"/>
    <property type="match status" value="1"/>
</dbReference>
<evidence type="ECO:0000313" key="2">
    <source>
        <dbReference type="EMBL" id="HIS93352.1"/>
    </source>
</evidence>
<accession>A0A9D1G1M6</accession>
<evidence type="ECO:0000259" key="1">
    <source>
        <dbReference type="PROSITE" id="PS51186"/>
    </source>
</evidence>
<proteinExistence type="predicted"/>
<gene>
    <name evidence="2" type="ORF">IAA84_10085</name>
</gene>
<reference evidence="2" key="2">
    <citation type="journal article" date="2021" name="PeerJ">
        <title>Extensive microbial diversity within the chicken gut microbiome revealed by metagenomics and culture.</title>
        <authorList>
            <person name="Gilroy R."/>
            <person name="Ravi A."/>
            <person name="Getino M."/>
            <person name="Pursley I."/>
            <person name="Horton D.L."/>
            <person name="Alikhan N.F."/>
            <person name="Baker D."/>
            <person name="Gharbi K."/>
            <person name="Hall N."/>
            <person name="Watson M."/>
            <person name="Adriaenssens E.M."/>
            <person name="Foster-Nyarko E."/>
            <person name="Jarju S."/>
            <person name="Secka A."/>
            <person name="Antonio M."/>
            <person name="Oren A."/>
            <person name="Chaudhuri R.R."/>
            <person name="La Ragione R."/>
            <person name="Hildebrand F."/>
            <person name="Pallen M.J."/>
        </authorList>
    </citation>
    <scope>NUCLEOTIDE SEQUENCE</scope>
    <source>
        <strain evidence="2">13766</strain>
    </source>
</reference>
<dbReference type="InterPro" id="IPR000182">
    <property type="entry name" value="GNAT_dom"/>
</dbReference>
<dbReference type="AlphaFoldDB" id="A0A9D1G1M6"/>
<evidence type="ECO:0000313" key="3">
    <source>
        <dbReference type="Proteomes" id="UP000824140"/>
    </source>
</evidence>
<dbReference type="Gene3D" id="3.40.630.30">
    <property type="match status" value="1"/>
</dbReference>
<dbReference type="Pfam" id="PF13302">
    <property type="entry name" value="Acetyltransf_3"/>
    <property type="match status" value="1"/>
</dbReference>
<dbReference type="GO" id="GO:0008999">
    <property type="term" value="F:protein-N-terminal-alanine acetyltransferase activity"/>
    <property type="evidence" value="ECO:0007669"/>
    <property type="project" value="TreeGrafter"/>
</dbReference>
<protein>
    <submittedName>
        <fullName evidence="2">GNAT family N-acetyltransferase</fullName>
    </submittedName>
</protein>
<dbReference type="Proteomes" id="UP000824140">
    <property type="component" value="Unassembled WGS sequence"/>
</dbReference>
<dbReference type="GO" id="GO:0005737">
    <property type="term" value="C:cytoplasm"/>
    <property type="evidence" value="ECO:0007669"/>
    <property type="project" value="TreeGrafter"/>
</dbReference>
<dbReference type="SUPFAM" id="SSF55729">
    <property type="entry name" value="Acyl-CoA N-acyltransferases (Nat)"/>
    <property type="match status" value="1"/>
</dbReference>
<feature type="domain" description="N-acetyltransferase" evidence="1">
    <location>
        <begin position="20"/>
        <end position="186"/>
    </location>
</feature>
<dbReference type="PROSITE" id="PS51186">
    <property type="entry name" value="GNAT"/>
    <property type="match status" value="1"/>
</dbReference>
<comment type="caution">
    <text evidence="2">The sequence shown here is derived from an EMBL/GenBank/DDBJ whole genome shotgun (WGS) entry which is preliminary data.</text>
</comment>
<organism evidence="2 3">
    <name type="scientific">Candidatus Alectryocaccomicrobium excrementavium</name>
    <dbReference type="NCBI Taxonomy" id="2840668"/>
    <lineage>
        <taxon>Bacteria</taxon>
        <taxon>Bacillati</taxon>
        <taxon>Bacillota</taxon>
        <taxon>Clostridia</taxon>
        <taxon>Candidatus Alectryocaccomicrobium</taxon>
    </lineage>
</organism>
<name>A0A9D1G1M6_9FIRM</name>